<evidence type="ECO:0000313" key="2">
    <source>
        <dbReference type="Proteomes" id="UP000280792"/>
    </source>
</evidence>
<name>A0A3P3VNV0_9GAMM</name>
<evidence type="ECO:0000313" key="1">
    <source>
        <dbReference type="EMBL" id="RRJ84432.1"/>
    </source>
</evidence>
<reference evidence="1 2" key="1">
    <citation type="submission" date="2018-08" db="EMBL/GenBank/DDBJ databases">
        <authorList>
            <person name="Khan S.A."/>
        </authorList>
    </citation>
    <scope>NUCLEOTIDE SEQUENCE [LARGE SCALE GENOMIC DNA]</scope>
    <source>
        <strain evidence="1 2">GTF-13</strain>
    </source>
</reference>
<organism evidence="1 2">
    <name type="scientific">Aestuariirhabdus litorea</name>
    <dbReference type="NCBI Taxonomy" id="2528527"/>
    <lineage>
        <taxon>Bacteria</taxon>
        <taxon>Pseudomonadati</taxon>
        <taxon>Pseudomonadota</taxon>
        <taxon>Gammaproteobacteria</taxon>
        <taxon>Oceanospirillales</taxon>
        <taxon>Aestuariirhabdaceae</taxon>
        <taxon>Aestuariirhabdus</taxon>
    </lineage>
</organism>
<gene>
    <name evidence="1" type="ORF">D0544_04820</name>
</gene>
<dbReference type="EMBL" id="QWEZ01000001">
    <property type="protein sequence ID" value="RRJ84432.1"/>
    <property type="molecule type" value="Genomic_DNA"/>
</dbReference>
<proteinExistence type="predicted"/>
<dbReference type="AlphaFoldDB" id="A0A3P3VNV0"/>
<reference evidence="1 2" key="2">
    <citation type="submission" date="2018-12" db="EMBL/GenBank/DDBJ databases">
        <title>Simiduia agarivorans gen. nov., sp. nov., a marine, agarolytic bacterium isolated from shallow coastal water from Keelung, Taiwan.</title>
        <authorList>
            <person name="Shieh W.Y."/>
        </authorList>
    </citation>
    <scope>NUCLEOTIDE SEQUENCE [LARGE SCALE GENOMIC DNA]</scope>
    <source>
        <strain evidence="1 2">GTF-13</strain>
    </source>
</reference>
<accession>A0A3P3VNV0</accession>
<keyword evidence="2" id="KW-1185">Reference proteome</keyword>
<sequence>MIEHLHYHCPLYCWLSSARYREGEAVVFLYIEYRDATRASRYRQWRFASIEQAQQFLGQQASTVVLPQISGLRTRQQPITGPAPDPAATAA</sequence>
<dbReference type="Proteomes" id="UP000280792">
    <property type="component" value="Unassembled WGS sequence"/>
</dbReference>
<protein>
    <submittedName>
        <fullName evidence="1">Uncharacterized protein</fullName>
    </submittedName>
</protein>
<comment type="caution">
    <text evidence="1">The sequence shown here is derived from an EMBL/GenBank/DDBJ whole genome shotgun (WGS) entry which is preliminary data.</text>
</comment>